<dbReference type="Proteomes" id="UP000477680">
    <property type="component" value="Chromosome"/>
</dbReference>
<dbReference type="InterPro" id="IPR008963">
    <property type="entry name" value="Purple_acid_Pase-like_N"/>
</dbReference>
<gene>
    <name evidence="4" type="ORF">G3T16_01505</name>
</gene>
<evidence type="ECO:0000313" key="4">
    <source>
        <dbReference type="EMBL" id="QIB64275.1"/>
    </source>
</evidence>
<evidence type="ECO:0000313" key="5">
    <source>
        <dbReference type="Proteomes" id="UP000477680"/>
    </source>
</evidence>
<keyword evidence="1" id="KW-0732">Signal</keyword>
<dbReference type="AlphaFoldDB" id="A0A6C0U1Q7"/>
<dbReference type="Gene3D" id="2.60.40.380">
    <property type="entry name" value="Purple acid phosphatase-like, N-terminal"/>
    <property type="match status" value="1"/>
</dbReference>
<dbReference type="KEGG" id="kim:G3T16_01505"/>
<dbReference type="RefSeq" id="WP_163493525.1">
    <property type="nucleotide sequence ID" value="NZ_CP048711.1"/>
</dbReference>
<dbReference type="InterPro" id="IPR029052">
    <property type="entry name" value="Metallo-depent_PP-like"/>
</dbReference>
<dbReference type="InterPro" id="IPR018946">
    <property type="entry name" value="PhoD-like_MPP"/>
</dbReference>
<organism evidence="4 5">
    <name type="scientific">Kineobactrum salinum</name>
    <dbReference type="NCBI Taxonomy" id="2708301"/>
    <lineage>
        <taxon>Bacteria</taxon>
        <taxon>Pseudomonadati</taxon>
        <taxon>Pseudomonadota</taxon>
        <taxon>Gammaproteobacteria</taxon>
        <taxon>Cellvibrionales</taxon>
        <taxon>Halieaceae</taxon>
        <taxon>Kineobactrum</taxon>
    </lineage>
</organism>
<feature type="domain" description="PhoD-like phosphatase metallophosphatase" evidence="2">
    <location>
        <begin position="145"/>
        <end position="388"/>
    </location>
</feature>
<sequence length="471" mass="53193">MQRAKRQFLKSLAAACATAPLVPGFIRQALARSETGYPRLVQGPMLGAVEPERARIWMRGSGRFPVAVRYGLTPELSDAQISPAVEVGADGDYVARIELDGLQPGTRYYYRPYVNGDPGKYMESTPAFSFATAPAQGKPARFRLGFGSCARWQEFPVQPIWQALARWSPDLFFWLGDNIYADTLERGIMSDLYKIQRSVPEYQLFGSQVPQLAIWDDHDYGLNNHDRENPAREDSHALFQRFWANPAYGNAETPGVFFHYDYGGVDFFLLDNRYHRSPNADPDGPDKTMLGEGQKNWLKRLLKASRSPFKMLVIGGGWSHNPDAFGEDNWTSYRHERDELFNFIRDEGIEGVILMSGDVHRAEANCIPWSEHGGYDLFELVSSGLAQDTGIPELIETPEVRLREPYTGGHNAGVVEFDLTVEDPVVRFNAINITGQTVWDDPVEIRASQLRNGVVSWREQVDPELVNPRRD</sequence>
<accession>A0A6C0U1Q7</accession>
<dbReference type="PANTHER" id="PTHR33987">
    <property type="entry name" value="CALCINEURIN-LIKE METALLO-PHOSPHOESTERASE SUPERFAMILY PROTEIN"/>
    <property type="match status" value="1"/>
</dbReference>
<dbReference type="Pfam" id="PF09423">
    <property type="entry name" value="PhoD"/>
    <property type="match status" value="1"/>
</dbReference>
<keyword evidence="5" id="KW-1185">Reference proteome</keyword>
<evidence type="ECO:0000256" key="1">
    <source>
        <dbReference type="ARBA" id="ARBA00022729"/>
    </source>
</evidence>
<dbReference type="CDD" id="cd07389">
    <property type="entry name" value="MPP_PhoD"/>
    <property type="match status" value="1"/>
</dbReference>
<dbReference type="SUPFAM" id="SSF49363">
    <property type="entry name" value="Purple acid phosphatase, N-terminal domain"/>
    <property type="match status" value="1"/>
</dbReference>
<dbReference type="GO" id="GO:0046872">
    <property type="term" value="F:metal ion binding"/>
    <property type="evidence" value="ECO:0007669"/>
    <property type="project" value="InterPro"/>
</dbReference>
<dbReference type="SUPFAM" id="SSF56300">
    <property type="entry name" value="Metallo-dependent phosphatases"/>
    <property type="match status" value="1"/>
</dbReference>
<dbReference type="InterPro" id="IPR056702">
    <property type="entry name" value="DUF7800"/>
</dbReference>
<dbReference type="Gene3D" id="3.60.21.70">
    <property type="entry name" value="PhoD-like phosphatase"/>
    <property type="match status" value="1"/>
</dbReference>
<dbReference type="PANTHER" id="PTHR33987:SF1">
    <property type="entry name" value="CALCINEURIN-LIKE METALLO-PHOSPHOESTERASE SUPERFAMILY PROTEIN"/>
    <property type="match status" value="1"/>
</dbReference>
<proteinExistence type="predicted"/>
<dbReference type="GO" id="GO:0003993">
    <property type="term" value="F:acid phosphatase activity"/>
    <property type="evidence" value="ECO:0007669"/>
    <property type="project" value="InterPro"/>
</dbReference>
<dbReference type="EMBL" id="CP048711">
    <property type="protein sequence ID" value="QIB64275.1"/>
    <property type="molecule type" value="Genomic_DNA"/>
</dbReference>
<dbReference type="InterPro" id="IPR038607">
    <property type="entry name" value="PhoD-like_sf"/>
</dbReference>
<dbReference type="InterPro" id="IPR006311">
    <property type="entry name" value="TAT_signal"/>
</dbReference>
<evidence type="ECO:0000259" key="2">
    <source>
        <dbReference type="Pfam" id="PF09423"/>
    </source>
</evidence>
<name>A0A6C0U1Q7_9GAMM</name>
<feature type="domain" description="DUF7800" evidence="3">
    <location>
        <begin position="39"/>
        <end position="117"/>
    </location>
</feature>
<evidence type="ECO:0000259" key="3">
    <source>
        <dbReference type="Pfam" id="PF25077"/>
    </source>
</evidence>
<dbReference type="Pfam" id="PF25077">
    <property type="entry name" value="DUF7800"/>
    <property type="match status" value="1"/>
</dbReference>
<reference evidence="4 5" key="1">
    <citation type="submission" date="2020-02" db="EMBL/GenBank/DDBJ databases">
        <title>Genome sequencing for Kineobactrum sp. M2.</title>
        <authorList>
            <person name="Park S.-J."/>
        </authorList>
    </citation>
    <scope>NUCLEOTIDE SEQUENCE [LARGE SCALE GENOMIC DNA]</scope>
    <source>
        <strain evidence="4 5">M2</strain>
    </source>
</reference>
<dbReference type="PROSITE" id="PS51318">
    <property type="entry name" value="TAT"/>
    <property type="match status" value="1"/>
</dbReference>
<protein>
    <submittedName>
        <fullName evidence="4">Uncharacterized protein</fullName>
    </submittedName>
</protein>